<reference evidence="1" key="1">
    <citation type="submission" date="2020-03" db="EMBL/GenBank/DDBJ databases">
        <authorList>
            <person name="Weist P."/>
        </authorList>
    </citation>
    <scope>NUCLEOTIDE SEQUENCE</scope>
</reference>
<dbReference type="Proteomes" id="UP001153269">
    <property type="component" value="Unassembled WGS sequence"/>
</dbReference>
<proteinExistence type="predicted"/>
<dbReference type="AlphaFoldDB" id="A0A9N7UIZ9"/>
<protein>
    <submittedName>
        <fullName evidence="1">Uncharacterized protein</fullName>
    </submittedName>
</protein>
<dbReference type="EMBL" id="CADEAL010001505">
    <property type="protein sequence ID" value="CAB1433014.1"/>
    <property type="molecule type" value="Genomic_DNA"/>
</dbReference>
<comment type="caution">
    <text evidence="1">The sequence shown here is derived from an EMBL/GenBank/DDBJ whole genome shotgun (WGS) entry which is preliminary data.</text>
</comment>
<keyword evidence="2" id="KW-1185">Reference proteome</keyword>
<organism evidence="1 2">
    <name type="scientific">Pleuronectes platessa</name>
    <name type="common">European plaice</name>
    <dbReference type="NCBI Taxonomy" id="8262"/>
    <lineage>
        <taxon>Eukaryota</taxon>
        <taxon>Metazoa</taxon>
        <taxon>Chordata</taxon>
        <taxon>Craniata</taxon>
        <taxon>Vertebrata</taxon>
        <taxon>Euteleostomi</taxon>
        <taxon>Actinopterygii</taxon>
        <taxon>Neopterygii</taxon>
        <taxon>Teleostei</taxon>
        <taxon>Neoteleostei</taxon>
        <taxon>Acanthomorphata</taxon>
        <taxon>Carangaria</taxon>
        <taxon>Pleuronectiformes</taxon>
        <taxon>Pleuronectoidei</taxon>
        <taxon>Pleuronectidae</taxon>
        <taxon>Pleuronectes</taxon>
    </lineage>
</organism>
<evidence type="ECO:0000313" key="1">
    <source>
        <dbReference type="EMBL" id="CAB1433014.1"/>
    </source>
</evidence>
<gene>
    <name evidence="1" type="ORF">PLEPLA_LOCUS21102</name>
</gene>
<feature type="non-terminal residue" evidence="1">
    <location>
        <position position="115"/>
    </location>
</feature>
<sequence>DIGARLFKPFMMATLTLSDRLTGAQKCGSGLTGLNSQAGARLRKVVGCRYMGELASSRDFVEWLVAVRKQQADWQMQSGSHWYPVKGEEERSSVSELRLVKDQSSRCILREPAKV</sequence>
<name>A0A9N7UIZ9_PLEPL</name>
<evidence type="ECO:0000313" key="2">
    <source>
        <dbReference type="Proteomes" id="UP001153269"/>
    </source>
</evidence>
<accession>A0A9N7UIZ9</accession>